<dbReference type="RefSeq" id="XP_046071264.1">
    <property type="nucleotide sequence ID" value="XM_046216360.1"/>
</dbReference>
<dbReference type="AlphaFoldDB" id="A0AAD4KTM5"/>
<dbReference type="EMBL" id="JAJTJA010000007">
    <property type="protein sequence ID" value="KAH8696326.1"/>
    <property type="molecule type" value="Genomic_DNA"/>
</dbReference>
<dbReference type="PANTHER" id="PTHR23033">
    <property type="entry name" value="BETA1,3-GALACTOSYLTRANSFERASE"/>
    <property type="match status" value="1"/>
</dbReference>
<keyword evidence="11 13" id="KW-0472">Membrane</keyword>
<accession>A0AAD4KTM5</accession>
<keyword evidence="10 13" id="KW-1133">Transmembrane helix</keyword>
<evidence type="ECO:0000256" key="13">
    <source>
        <dbReference type="SAM" id="Phobius"/>
    </source>
</evidence>
<dbReference type="GO" id="GO:0016020">
    <property type="term" value="C:membrane"/>
    <property type="evidence" value="ECO:0007669"/>
    <property type="project" value="UniProtKB-SubCell"/>
</dbReference>
<dbReference type="PANTHER" id="PTHR23033:SF47">
    <property type="entry name" value="APPLE DOMAIN-CONTAINING PROTEIN-RELATED"/>
    <property type="match status" value="1"/>
</dbReference>
<keyword evidence="8" id="KW-0547">Nucleotide-binding</keyword>
<keyword evidence="6" id="KW-0808">Transferase</keyword>
<dbReference type="EC" id="2.4.1.122" evidence="4"/>
<proteinExistence type="inferred from homology"/>
<sequence>MQQPSIRRYGHSRRRIWILLVAPAIGLMLLWSWLQGPYSIFLEQILAANARSVNDAEYKNGMSELAVILKTGVTEPLQKVAVHIETTLSDVPFYAVFSDYQETIAGVPTYDVLRNVSDRVKQHIPDFDLYNRIQQRGRQVLAGPDHGDDSSGPFGRQNNPGWRLDKWKFLPMISLALDLRPDAKWFVFIEADSYIVWPSLVNLLSRLDAREDLYLGSPMQIGTTVFAYGGAGFVLSNSAMRKVSKHRTENEQRVDDFTAMHWAGDCVLGKVLLDVGVALHSSWPMLQPDTPWELDFVREKSNRRTWCYPLISYHHMTADDVREMWRFDRWFNRYDTSARPLLYRDVFRHFVLPEILSQRGGWDSLAEDAGNHSHFTLDGCARRCSDDTQCLQYAYHVNGSCFTSRGVRRGVPRGGVESGWMVDRILEKMREYELGC</sequence>
<evidence type="ECO:0000256" key="11">
    <source>
        <dbReference type="ARBA" id="ARBA00023136"/>
    </source>
</evidence>
<evidence type="ECO:0000259" key="14">
    <source>
        <dbReference type="Pfam" id="PF02434"/>
    </source>
</evidence>
<dbReference type="InterPro" id="IPR026050">
    <property type="entry name" value="C1GALT1/C1GALT1_chp1"/>
</dbReference>
<keyword evidence="5" id="KW-0328">Glycosyltransferase</keyword>
<organism evidence="15 16">
    <name type="scientific">Talaromyces proteolyticus</name>
    <dbReference type="NCBI Taxonomy" id="1131652"/>
    <lineage>
        <taxon>Eukaryota</taxon>
        <taxon>Fungi</taxon>
        <taxon>Dikarya</taxon>
        <taxon>Ascomycota</taxon>
        <taxon>Pezizomycotina</taxon>
        <taxon>Eurotiomycetes</taxon>
        <taxon>Eurotiomycetidae</taxon>
        <taxon>Eurotiales</taxon>
        <taxon>Trichocomaceae</taxon>
        <taxon>Talaromyces</taxon>
        <taxon>Talaromyces sect. Bacilispori</taxon>
    </lineage>
</organism>
<reference evidence="15" key="1">
    <citation type="submission" date="2021-12" db="EMBL/GenBank/DDBJ databases">
        <title>Convergent genome expansion in fungi linked to evolution of root-endophyte symbiosis.</title>
        <authorList>
            <consortium name="DOE Joint Genome Institute"/>
            <person name="Ke Y.-H."/>
            <person name="Bonito G."/>
            <person name="Liao H.-L."/>
            <person name="Looney B."/>
            <person name="Rojas-Flechas A."/>
            <person name="Nash J."/>
            <person name="Hameed K."/>
            <person name="Schadt C."/>
            <person name="Martin F."/>
            <person name="Crous P.W."/>
            <person name="Miettinen O."/>
            <person name="Magnuson J.K."/>
            <person name="Labbe J."/>
            <person name="Jacobson D."/>
            <person name="Doktycz M.J."/>
            <person name="Veneault-Fourrey C."/>
            <person name="Kuo A."/>
            <person name="Mondo S."/>
            <person name="Calhoun S."/>
            <person name="Riley R."/>
            <person name="Ohm R."/>
            <person name="LaButti K."/>
            <person name="Andreopoulos B."/>
            <person name="Pangilinan J."/>
            <person name="Nolan M."/>
            <person name="Tritt A."/>
            <person name="Clum A."/>
            <person name="Lipzen A."/>
            <person name="Daum C."/>
            <person name="Barry K."/>
            <person name="Grigoriev I.V."/>
            <person name="Vilgalys R."/>
        </authorList>
    </citation>
    <scope>NUCLEOTIDE SEQUENCE</scope>
    <source>
        <strain evidence="15">PMI_201</strain>
    </source>
</reference>
<dbReference type="GeneID" id="70246647"/>
<feature type="transmembrane region" description="Helical" evidence="13">
    <location>
        <begin position="16"/>
        <end position="34"/>
    </location>
</feature>
<gene>
    <name evidence="15" type="ORF">BGW36DRAFT_380695</name>
</gene>
<comment type="caution">
    <text evidence="15">The sequence shown here is derived from an EMBL/GenBank/DDBJ whole genome shotgun (WGS) entry which is preliminary data.</text>
</comment>
<evidence type="ECO:0000256" key="4">
    <source>
        <dbReference type="ARBA" id="ARBA00012557"/>
    </source>
</evidence>
<dbReference type="Pfam" id="PF02434">
    <property type="entry name" value="Fringe"/>
    <property type="match status" value="1"/>
</dbReference>
<evidence type="ECO:0000256" key="5">
    <source>
        <dbReference type="ARBA" id="ARBA00022676"/>
    </source>
</evidence>
<evidence type="ECO:0000256" key="9">
    <source>
        <dbReference type="ARBA" id="ARBA00022968"/>
    </source>
</evidence>
<evidence type="ECO:0000256" key="7">
    <source>
        <dbReference type="ARBA" id="ARBA00022692"/>
    </source>
</evidence>
<feature type="domain" description="Fringe-like glycosyltransferase" evidence="14">
    <location>
        <begin position="180"/>
        <end position="282"/>
    </location>
</feature>
<comment type="subcellular location">
    <subcellularLocation>
        <location evidence="1">Membrane</location>
        <topology evidence="1">Single-pass type II membrane protein</topology>
    </subcellularLocation>
</comment>
<dbReference type="GO" id="GO:0016263">
    <property type="term" value="F:glycoprotein-N-acetylgalactosamine 3-beta-galactosyltransferase activity"/>
    <property type="evidence" value="ECO:0007669"/>
    <property type="project" value="UniProtKB-EC"/>
</dbReference>
<evidence type="ECO:0000256" key="6">
    <source>
        <dbReference type="ARBA" id="ARBA00022679"/>
    </source>
</evidence>
<feature type="region of interest" description="Disordered" evidence="12">
    <location>
        <begin position="140"/>
        <end position="159"/>
    </location>
</feature>
<evidence type="ECO:0000256" key="2">
    <source>
        <dbReference type="ARBA" id="ARBA00004922"/>
    </source>
</evidence>
<evidence type="ECO:0000313" key="15">
    <source>
        <dbReference type="EMBL" id="KAH8696326.1"/>
    </source>
</evidence>
<name>A0AAD4KTM5_9EURO</name>
<dbReference type="GO" id="GO:0000166">
    <property type="term" value="F:nucleotide binding"/>
    <property type="evidence" value="ECO:0007669"/>
    <property type="project" value="UniProtKB-KW"/>
</dbReference>
<evidence type="ECO:0000256" key="8">
    <source>
        <dbReference type="ARBA" id="ARBA00022741"/>
    </source>
</evidence>
<evidence type="ECO:0000313" key="16">
    <source>
        <dbReference type="Proteomes" id="UP001201262"/>
    </source>
</evidence>
<keyword evidence="7 13" id="KW-0812">Transmembrane</keyword>
<evidence type="ECO:0000256" key="3">
    <source>
        <dbReference type="ARBA" id="ARBA00006462"/>
    </source>
</evidence>
<evidence type="ECO:0000256" key="1">
    <source>
        <dbReference type="ARBA" id="ARBA00004606"/>
    </source>
</evidence>
<evidence type="ECO:0000256" key="12">
    <source>
        <dbReference type="SAM" id="MobiDB-lite"/>
    </source>
</evidence>
<keyword evidence="9" id="KW-0735">Signal-anchor</keyword>
<keyword evidence="16" id="KW-1185">Reference proteome</keyword>
<comment type="similarity">
    <text evidence="3">Belongs to the glycosyltransferase 31 family. Beta3-Gal-T subfamily.</text>
</comment>
<dbReference type="Gene3D" id="3.90.550.50">
    <property type="match status" value="1"/>
</dbReference>
<evidence type="ECO:0000256" key="10">
    <source>
        <dbReference type="ARBA" id="ARBA00022989"/>
    </source>
</evidence>
<dbReference type="InterPro" id="IPR003378">
    <property type="entry name" value="Fringe-like_glycosylTrfase"/>
</dbReference>
<protein>
    <recommendedName>
        <fullName evidence="4">N-acetylgalactosaminide beta-1,3-galactosyltransferase</fullName>
        <ecNumber evidence="4">2.4.1.122</ecNumber>
    </recommendedName>
</protein>
<comment type="pathway">
    <text evidence="2">Protein modification; protein glycosylation.</text>
</comment>
<dbReference type="Proteomes" id="UP001201262">
    <property type="component" value="Unassembled WGS sequence"/>
</dbReference>